<dbReference type="EMBL" id="OZ034819">
    <property type="protein sequence ID" value="CAL1397200.1"/>
    <property type="molecule type" value="Genomic_DNA"/>
</dbReference>
<evidence type="ECO:0000313" key="2">
    <source>
        <dbReference type="EMBL" id="CAL1397200.1"/>
    </source>
</evidence>
<gene>
    <name evidence="2" type="ORF">LTRI10_LOCUS37519</name>
</gene>
<keyword evidence="3" id="KW-1185">Reference proteome</keyword>
<dbReference type="InterPro" id="IPR006527">
    <property type="entry name" value="F-box-assoc_dom_typ1"/>
</dbReference>
<evidence type="ECO:0000259" key="1">
    <source>
        <dbReference type="PROSITE" id="PS50181"/>
    </source>
</evidence>
<protein>
    <recommendedName>
        <fullName evidence="1">F-box domain-containing protein</fullName>
    </recommendedName>
</protein>
<dbReference type="PANTHER" id="PTHR31672">
    <property type="entry name" value="BNACNNG10540D PROTEIN"/>
    <property type="match status" value="1"/>
</dbReference>
<dbReference type="PANTHER" id="PTHR31672:SF13">
    <property type="entry name" value="F-BOX PROTEIN CPR30-LIKE"/>
    <property type="match status" value="1"/>
</dbReference>
<name>A0AAV2FFY1_9ROSI</name>
<evidence type="ECO:0000313" key="3">
    <source>
        <dbReference type="Proteomes" id="UP001497516"/>
    </source>
</evidence>
<reference evidence="2 3" key="1">
    <citation type="submission" date="2024-04" db="EMBL/GenBank/DDBJ databases">
        <authorList>
            <person name="Fracassetti M."/>
        </authorList>
    </citation>
    <scope>NUCLEOTIDE SEQUENCE [LARGE SCALE GENOMIC DNA]</scope>
</reference>
<organism evidence="2 3">
    <name type="scientific">Linum trigynum</name>
    <dbReference type="NCBI Taxonomy" id="586398"/>
    <lineage>
        <taxon>Eukaryota</taxon>
        <taxon>Viridiplantae</taxon>
        <taxon>Streptophyta</taxon>
        <taxon>Embryophyta</taxon>
        <taxon>Tracheophyta</taxon>
        <taxon>Spermatophyta</taxon>
        <taxon>Magnoliopsida</taxon>
        <taxon>eudicotyledons</taxon>
        <taxon>Gunneridae</taxon>
        <taxon>Pentapetalae</taxon>
        <taxon>rosids</taxon>
        <taxon>fabids</taxon>
        <taxon>Malpighiales</taxon>
        <taxon>Linaceae</taxon>
        <taxon>Linum</taxon>
    </lineage>
</organism>
<proteinExistence type="predicted"/>
<dbReference type="Pfam" id="PF12937">
    <property type="entry name" value="F-box-like"/>
    <property type="match status" value="1"/>
</dbReference>
<dbReference type="SUPFAM" id="SSF81383">
    <property type="entry name" value="F-box domain"/>
    <property type="match status" value="1"/>
</dbReference>
<dbReference type="NCBIfam" id="TIGR01640">
    <property type="entry name" value="F_box_assoc_1"/>
    <property type="match status" value="1"/>
</dbReference>
<dbReference type="Pfam" id="PF07734">
    <property type="entry name" value="FBA_1"/>
    <property type="match status" value="1"/>
</dbReference>
<sequence length="427" mass="49247">MSDEIPEELITGILSKLQVSSSIARFRCVCKSWRRLLSDPSFIRKNNLASSASDHQFMVEWTDRTGDVFRHVHRLISPDTLEPLLPSPLQLPFDQNRPRRAGDCPSFSVVGCCNGLLCIVEYRGRKDEDLILWNPATSEFRVLPPSPVANPSREFLIGAVGFGFDSERDDYRIVRQFFFDELGIGRRHYISEVYSLRNNCWWRLPDGGCPLLGSWRIPQCRKGKMYWWRSTGQSKGLVFDSFDIASELFEVVEVHYDSEKPYDTPNCLLNEESMVAVFPEYYEENQDEYGDRKFSTSWDVWVLLKYWVSESWMKLYVVTSPPGMIIESCVGLSSGLKYFFNTVPTDMVDEHGDYSGDRSLIPFHLETGEFGDVLIEGICVKVITNYVPSRVSLQDYLPQSPNIISNVSDFYHHKLMEIDTWDSIFDL</sequence>
<accession>A0AAV2FFY1</accession>
<dbReference type="InterPro" id="IPR001810">
    <property type="entry name" value="F-box_dom"/>
</dbReference>
<dbReference type="InterPro" id="IPR050796">
    <property type="entry name" value="SCF_F-box_component"/>
</dbReference>
<dbReference type="InterPro" id="IPR017451">
    <property type="entry name" value="F-box-assoc_interact_dom"/>
</dbReference>
<dbReference type="InterPro" id="IPR036047">
    <property type="entry name" value="F-box-like_dom_sf"/>
</dbReference>
<dbReference type="Proteomes" id="UP001497516">
    <property type="component" value="Chromosome 6"/>
</dbReference>
<dbReference type="Gene3D" id="1.20.1280.50">
    <property type="match status" value="1"/>
</dbReference>
<feature type="domain" description="F-box" evidence="1">
    <location>
        <begin position="1"/>
        <end position="46"/>
    </location>
</feature>
<dbReference type="SMART" id="SM00256">
    <property type="entry name" value="FBOX"/>
    <property type="match status" value="1"/>
</dbReference>
<dbReference type="CDD" id="cd22157">
    <property type="entry name" value="F-box_AtFBW1-like"/>
    <property type="match status" value="1"/>
</dbReference>
<dbReference type="AlphaFoldDB" id="A0AAV2FFY1"/>
<dbReference type="PROSITE" id="PS50181">
    <property type="entry name" value="FBOX"/>
    <property type="match status" value="1"/>
</dbReference>